<feature type="region of interest" description="Disordered" evidence="1">
    <location>
        <begin position="564"/>
        <end position="587"/>
    </location>
</feature>
<dbReference type="AlphaFoldDB" id="A0A8H6HW00"/>
<proteinExistence type="predicted"/>
<feature type="region of interest" description="Disordered" evidence="1">
    <location>
        <begin position="887"/>
        <end position="934"/>
    </location>
</feature>
<dbReference type="Proteomes" id="UP000521943">
    <property type="component" value="Unassembled WGS sequence"/>
</dbReference>
<sequence length="934" mass="103686">FHAQSSCNTPPSNIVNCPGKIYQTYANSGRWNCFGIRRRGLPRVLGKVREALSGEMEQIGRHWEDLCRPIEIDNRRRPSTRLPDKWPASTPRPSRSALWSIIRSGTWTLGMVESGEDQSPRWLFEGKRTRVRASSDQPTPPPGALLSPQLRATMKRPPPPYSSQVRAPAAGKKRAGNAAHAEEGSEASGRSAASTGSSFPEEGAFWARKHGENRTKTKQRRVGAFMFQVTSSPSSLMKSNFSNFWKRILTLCIEYRVCLRDWPRHLIAPGSPAFDIGRLDLSFVSDLYDAWCEVAGRGYRSTFFRFLGHRLHGRSARQWEWGTSGRMCLWSVSVTVDLWFGTLGTGGELRRMEGEAVPPLERARIRVAVADEFVDQVQSGLNPTPLPGVANATRSIGAIRAAHRRPPRPSEAARAPVPEFVQGSSGRSAAAPNAAESLGIALAELNRPPPSRPAKPLHLVHLTSRSDDYWRSGSVEHARLQRRNGLGELLLEDRRDRCHRMLLLLRVLMAKAVGGRCRGLAIAVPILVGRIRLCAPVALALVPMDALDALVALARGLAPMLASRRSESRSRRRRSRSRSPLSPLPAAVLAPSPPTAIQMIRLVIVTLGPVTITDWTCRVCWRQGLGRGVGCVGFLVLVSIVSSHISSYLSAYSWAGLPILIVPARARGVPGEEEGSRGRGRAPKKPPARGEIIAKSTEFGLCEMCLAWSYFLGEVEGPLGRRRAAGAGGGRQKRRWIKQCTSYLWVTAAWFCICKSTIAVRIIPGDLVYLAWKKRWKKPSLEEEVEEDFLGRRAGRRLHWKQGGKETSLEEEVEEDFLGRRGGRSLAWKKGGKKSSLEEGREEDFLGRRGGRSLPWKKGGKKTSLEGEVEEAWLGRRAGRRVPWKERWKKPGLEGGRRLPWKKGGKNSSLEGEVEETMEECMEEEKPGRGKQSK</sequence>
<accession>A0A8H6HW00</accession>
<evidence type="ECO:0000256" key="1">
    <source>
        <dbReference type="SAM" id="MobiDB-lite"/>
    </source>
</evidence>
<dbReference type="EMBL" id="JACGCI010000038">
    <property type="protein sequence ID" value="KAF6753569.1"/>
    <property type="molecule type" value="Genomic_DNA"/>
</dbReference>
<feature type="compositionally biased region" description="Low complexity" evidence="1">
    <location>
        <begin position="578"/>
        <end position="587"/>
    </location>
</feature>
<feature type="region of interest" description="Disordered" evidence="1">
    <location>
        <begin position="128"/>
        <end position="199"/>
    </location>
</feature>
<feature type="compositionally biased region" description="Acidic residues" evidence="1">
    <location>
        <begin position="912"/>
        <end position="923"/>
    </location>
</feature>
<name>A0A8H6HW00_9AGAR</name>
<feature type="compositionally biased region" description="Low complexity" evidence="1">
    <location>
        <begin position="186"/>
        <end position="198"/>
    </location>
</feature>
<gene>
    <name evidence="2" type="ORF">DFP72DRAFT_848861</name>
</gene>
<feature type="region of interest" description="Disordered" evidence="1">
    <location>
        <begin position="839"/>
        <end position="861"/>
    </location>
</feature>
<feature type="region of interest" description="Disordered" evidence="1">
    <location>
        <begin position="401"/>
        <end position="429"/>
    </location>
</feature>
<comment type="caution">
    <text evidence="2">The sequence shown here is derived from an EMBL/GenBank/DDBJ whole genome shotgun (WGS) entry which is preliminary data.</text>
</comment>
<feature type="compositionally biased region" description="Basic residues" evidence="1">
    <location>
        <begin position="678"/>
        <end position="687"/>
    </location>
</feature>
<evidence type="ECO:0000313" key="2">
    <source>
        <dbReference type="EMBL" id="KAF6753569.1"/>
    </source>
</evidence>
<evidence type="ECO:0000313" key="3">
    <source>
        <dbReference type="Proteomes" id="UP000521943"/>
    </source>
</evidence>
<feature type="region of interest" description="Disordered" evidence="1">
    <location>
        <begin position="669"/>
        <end position="688"/>
    </location>
</feature>
<feature type="compositionally biased region" description="Basic and acidic residues" evidence="1">
    <location>
        <begin position="887"/>
        <end position="897"/>
    </location>
</feature>
<organism evidence="2 3">
    <name type="scientific">Ephemerocybe angulata</name>
    <dbReference type="NCBI Taxonomy" id="980116"/>
    <lineage>
        <taxon>Eukaryota</taxon>
        <taxon>Fungi</taxon>
        <taxon>Dikarya</taxon>
        <taxon>Basidiomycota</taxon>
        <taxon>Agaricomycotina</taxon>
        <taxon>Agaricomycetes</taxon>
        <taxon>Agaricomycetidae</taxon>
        <taxon>Agaricales</taxon>
        <taxon>Agaricineae</taxon>
        <taxon>Psathyrellaceae</taxon>
        <taxon>Ephemerocybe</taxon>
    </lineage>
</organism>
<feature type="non-terminal residue" evidence="2">
    <location>
        <position position="1"/>
    </location>
</feature>
<protein>
    <submittedName>
        <fullName evidence="2">Uncharacterized protein</fullName>
    </submittedName>
</protein>
<reference evidence="2 3" key="1">
    <citation type="submission" date="2020-07" db="EMBL/GenBank/DDBJ databases">
        <title>Comparative genomics of pyrophilous fungi reveals a link between fire events and developmental genes.</title>
        <authorList>
            <consortium name="DOE Joint Genome Institute"/>
            <person name="Steindorff A.S."/>
            <person name="Carver A."/>
            <person name="Calhoun S."/>
            <person name="Stillman K."/>
            <person name="Liu H."/>
            <person name="Lipzen A."/>
            <person name="Pangilinan J."/>
            <person name="Labutti K."/>
            <person name="Bruns T.D."/>
            <person name="Grigoriev I.V."/>
        </authorList>
    </citation>
    <scope>NUCLEOTIDE SEQUENCE [LARGE SCALE GENOMIC DNA]</scope>
    <source>
        <strain evidence="2 3">CBS 144469</strain>
    </source>
</reference>
<keyword evidence="3" id="KW-1185">Reference proteome</keyword>